<organism evidence="1 2">
    <name type="scientific">Paraglaciecola psychrophila 170</name>
    <dbReference type="NCBI Taxonomy" id="1129794"/>
    <lineage>
        <taxon>Bacteria</taxon>
        <taxon>Pseudomonadati</taxon>
        <taxon>Pseudomonadota</taxon>
        <taxon>Gammaproteobacteria</taxon>
        <taxon>Alteromonadales</taxon>
        <taxon>Alteromonadaceae</taxon>
        <taxon>Paraglaciecola</taxon>
    </lineage>
</organism>
<evidence type="ECO:0000313" key="2">
    <source>
        <dbReference type="Proteomes" id="UP000011864"/>
    </source>
</evidence>
<dbReference type="Proteomes" id="UP000011864">
    <property type="component" value="Chromosome"/>
</dbReference>
<reference evidence="1 2" key="1">
    <citation type="journal article" date="2013" name="Genome Announc.">
        <title>Complete Genome Sequence of Glaciecola psychrophila Strain 170T.</title>
        <authorList>
            <person name="Yin J."/>
            <person name="Chen J."/>
            <person name="Liu G."/>
            <person name="Yu Y."/>
            <person name="Song L."/>
            <person name="Wang X."/>
            <person name="Qu X."/>
        </authorList>
    </citation>
    <scope>NUCLEOTIDE SEQUENCE [LARGE SCALE GENOMIC DNA]</scope>
    <source>
        <strain evidence="1 2">170</strain>
    </source>
</reference>
<keyword evidence="2" id="KW-1185">Reference proteome</keyword>
<dbReference type="HOGENOM" id="CLU_3010164_0_0_6"/>
<dbReference type="AlphaFoldDB" id="M4RJE4"/>
<dbReference type="PATRIC" id="fig|1129794.4.peg.1562"/>
<evidence type="ECO:0000313" key="1">
    <source>
        <dbReference type="EMBL" id="AGH43685.1"/>
    </source>
</evidence>
<protein>
    <submittedName>
        <fullName evidence="1">S9A/B/C family peptidase</fullName>
    </submittedName>
</protein>
<proteinExistence type="predicted"/>
<dbReference type="KEGG" id="gps:C427_1576"/>
<dbReference type="STRING" id="1129794.C427_1576"/>
<dbReference type="eggNOG" id="COG1506">
    <property type="taxonomic scope" value="Bacteria"/>
</dbReference>
<dbReference type="EMBL" id="CP003837">
    <property type="protein sequence ID" value="AGH43685.1"/>
    <property type="molecule type" value="Genomic_DNA"/>
</dbReference>
<sequence length="56" mass="6234">MLEVDTALIRVPGAPHYIASRPSRLIGKTDNIMGWFAKYDPAKQKSTAIPFESTDQ</sequence>
<gene>
    <name evidence="1" type="ORF">C427_1576</name>
</gene>
<name>M4RJE4_9ALTE</name>
<accession>M4RJE4</accession>